<dbReference type="AlphaFoldDB" id="A0A1L3J8M7"/>
<dbReference type="Proteomes" id="UP000182510">
    <property type="component" value="Chromosome"/>
</dbReference>
<evidence type="ECO:0000259" key="1">
    <source>
        <dbReference type="Pfam" id="PF11738"/>
    </source>
</evidence>
<keyword evidence="4" id="KW-1185">Reference proteome</keyword>
<protein>
    <recommendedName>
        <fullName evidence="5">Deacetylase PdaC domain-containing protein</fullName>
    </recommendedName>
</protein>
<dbReference type="EMBL" id="CP018153">
    <property type="protein sequence ID" value="APG61453.1"/>
    <property type="molecule type" value="Genomic_DNA"/>
</dbReference>
<evidence type="ECO:0000313" key="3">
    <source>
        <dbReference type="EMBL" id="APG61453.1"/>
    </source>
</evidence>
<dbReference type="STRING" id="1913577.LPB144_09855"/>
<dbReference type="InterPro" id="IPR025303">
    <property type="entry name" value="PdaC"/>
</dbReference>
<gene>
    <name evidence="3" type="ORF">LPB144_09855</name>
</gene>
<proteinExistence type="predicted"/>
<dbReference type="KEGG" id="grl:LPB144_09855"/>
<name>A0A1L3J8M7_9FLAO</name>
<evidence type="ECO:0008006" key="5">
    <source>
        <dbReference type="Google" id="ProtNLM"/>
    </source>
</evidence>
<dbReference type="InterPro" id="IPR037126">
    <property type="entry name" value="PdaC/RsiV-like_sf"/>
</dbReference>
<reference evidence="3 4" key="1">
    <citation type="submission" date="2016-11" db="EMBL/GenBank/DDBJ databases">
        <title>Gramella sp. LPB0144 isolated from marine environment.</title>
        <authorList>
            <person name="Kim E."/>
            <person name="Yi H."/>
        </authorList>
    </citation>
    <scope>NUCLEOTIDE SEQUENCE [LARGE SCALE GENOMIC DNA]</scope>
    <source>
        <strain evidence="3 4">LPB0144</strain>
    </source>
</reference>
<sequence length="250" mass="28486">MVLFTSCEDEKKAEKASPKSIAFESKIIERSVENCSPSEANCTYIQLDFPVAKTPERSAKKINRQIEDFLQNTIDYQEENSNSSPEEIAEEFIGDYEENAEDFPEYQIAWEASITGKLISNQPGLISIEFRSHMFTGGAHGYQSVNYLNFDPKTGDLLKSNELFSPEFSSLVERDFREKHGIPVDENINSTGLFFENDQFQLPHNIGITEGKVILHYNSYEIAPYSSGNFVLSYQISDIKDFIKFPKPEL</sequence>
<evidence type="ECO:0000259" key="2">
    <source>
        <dbReference type="Pfam" id="PF13739"/>
    </source>
</evidence>
<dbReference type="Pfam" id="PF11738">
    <property type="entry name" value="DUF3298"/>
    <property type="match status" value="1"/>
</dbReference>
<dbReference type="Pfam" id="PF13739">
    <property type="entry name" value="PdaC"/>
    <property type="match status" value="1"/>
</dbReference>
<feature type="domain" description="DUF3298" evidence="1">
    <location>
        <begin position="156"/>
        <end position="231"/>
    </location>
</feature>
<accession>A0A1L3J8M7</accession>
<evidence type="ECO:0000313" key="4">
    <source>
        <dbReference type="Proteomes" id="UP000182510"/>
    </source>
</evidence>
<dbReference type="InterPro" id="IPR021729">
    <property type="entry name" value="DUF3298"/>
</dbReference>
<organism evidence="3 4">
    <name type="scientific">Christiangramia salexigens</name>
    <dbReference type="NCBI Taxonomy" id="1913577"/>
    <lineage>
        <taxon>Bacteria</taxon>
        <taxon>Pseudomonadati</taxon>
        <taxon>Bacteroidota</taxon>
        <taxon>Flavobacteriia</taxon>
        <taxon>Flavobacteriales</taxon>
        <taxon>Flavobacteriaceae</taxon>
        <taxon>Christiangramia</taxon>
    </lineage>
</organism>
<dbReference type="Gene3D" id="3.90.640.20">
    <property type="entry name" value="Heat-shock cognate protein, ATPase"/>
    <property type="match status" value="1"/>
</dbReference>
<dbReference type="Gene3D" id="3.30.565.40">
    <property type="entry name" value="Fervidobacterium nodosum Rt17-B1 like"/>
    <property type="match status" value="1"/>
</dbReference>
<feature type="domain" description="Deacetylase PdaC" evidence="2">
    <location>
        <begin position="39"/>
        <end position="142"/>
    </location>
</feature>